<gene>
    <name evidence="3" type="ORF">WG901_03875</name>
</gene>
<organism evidence="3 4">
    <name type="scientific">Novosphingobium anseongense</name>
    <dbReference type="NCBI Taxonomy" id="3133436"/>
    <lineage>
        <taxon>Bacteria</taxon>
        <taxon>Pseudomonadati</taxon>
        <taxon>Pseudomonadota</taxon>
        <taxon>Alphaproteobacteria</taxon>
        <taxon>Sphingomonadales</taxon>
        <taxon>Sphingomonadaceae</taxon>
        <taxon>Novosphingobium</taxon>
    </lineage>
</organism>
<reference evidence="3 4" key="1">
    <citation type="submission" date="2024-03" db="EMBL/GenBank/DDBJ databases">
        <authorList>
            <person name="Jo J.-H."/>
        </authorList>
    </citation>
    <scope>NUCLEOTIDE SEQUENCE [LARGE SCALE GENOMIC DNA]</scope>
    <source>
        <strain evidence="3 4">PS1R-30</strain>
    </source>
</reference>
<evidence type="ECO:0000313" key="3">
    <source>
        <dbReference type="EMBL" id="MEJ5975757.1"/>
    </source>
</evidence>
<sequence length="143" mass="14946">MMRPIPLSAVAGIAMLALSGCTQTGDRAPTKPEAPAPAPAPTLAPAVPPSSQPAPPSGSPEPKPGAERPPQVEPVADACGAGKLVEYLNLLPTDDTAARIRLTVGHDRIRTIRPGDAVTQDFRPDRLNVEIGEDGRIKRVYCS</sequence>
<feature type="chain" id="PRO_5046002367" evidence="2">
    <location>
        <begin position="25"/>
        <end position="143"/>
    </location>
</feature>
<accession>A0ABU8RSJ2</accession>
<evidence type="ECO:0000256" key="2">
    <source>
        <dbReference type="SAM" id="SignalP"/>
    </source>
</evidence>
<feature type="signal peptide" evidence="2">
    <location>
        <begin position="1"/>
        <end position="24"/>
    </location>
</feature>
<dbReference type="PROSITE" id="PS51257">
    <property type="entry name" value="PROKAR_LIPOPROTEIN"/>
    <property type="match status" value="1"/>
</dbReference>
<dbReference type="Gene3D" id="3.30.10.10">
    <property type="entry name" value="Trypsin Inhibitor V, subunit A"/>
    <property type="match status" value="1"/>
</dbReference>
<dbReference type="Pfam" id="PF11720">
    <property type="entry name" value="Inhibitor_I78"/>
    <property type="match status" value="1"/>
</dbReference>
<dbReference type="InterPro" id="IPR021719">
    <property type="entry name" value="Prot_inh_I78"/>
</dbReference>
<evidence type="ECO:0000256" key="1">
    <source>
        <dbReference type="SAM" id="MobiDB-lite"/>
    </source>
</evidence>
<keyword evidence="2" id="KW-0732">Signal</keyword>
<name>A0ABU8RSJ2_9SPHN</name>
<protein>
    <submittedName>
        <fullName evidence="3">I78 family peptidase inhibitor</fullName>
    </submittedName>
</protein>
<feature type="region of interest" description="Disordered" evidence="1">
    <location>
        <begin position="22"/>
        <end position="76"/>
    </location>
</feature>
<keyword evidence="4" id="KW-1185">Reference proteome</keyword>
<evidence type="ECO:0000313" key="4">
    <source>
        <dbReference type="Proteomes" id="UP001361239"/>
    </source>
</evidence>
<dbReference type="Proteomes" id="UP001361239">
    <property type="component" value="Unassembled WGS sequence"/>
</dbReference>
<proteinExistence type="predicted"/>
<dbReference type="EMBL" id="JBBHJZ010000001">
    <property type="protein sequence ID" value="MEJ5975757.1"/>
    <property type="molecule type" value="Genomic_DNA"/>
</dbReference>
<feature type="compositionally biased region" description="Pro residues" evidence="1">
    <location>
        <begin position="32"/>
        <end position="63"/>
    </location>
</feature>
<comment type="caution">
    <text evidence="3">The sequence shown here is derived from an EMBL/GenBank/DDBJ whole genome shotgun (WGS) entry which is preliminary data.</text>
</comment>
<dbReference type="RefSeq" id="WP_339585688.1">
    <property type="nucleotide sequence ID" value="NZ_JBBHJZ010000001.1"/>
</dbReference>